<keyword evidence="1" id="KW-0472">Membrane</keyword>
<dbReference type="AlphaFoldDB" id="A0A0M2UT59"/>
<evidence type="ECO:0000313" key="3">
    <source>
        <dbReference type="Proteomes" id="UP000034954"/>
    </source>
</evidence>
<organism evidence="2 3">
    <name type="scientific">Candidatus Brocadia fulgida</name>
    <dbReference type="NCBI Taxonomy" id="380242"/>
    <lineage>
        <taxon>Bacteria</taxon>
        <taxon>Pseudomonadati</taxon>
        <taxon>Planctomycetota</taxon>
        <taxon>Candidatus Brocadiia</taxon>
        <taxon>Candidatus Brocadiales</taxon>
        <taxon>Candidatus Brocadiaceae</taxon>
        <taxon>Candidatus Brocadia</taxon>
    </lineage>
</organism>
<keyword evidence="1" id="KW-1133">Transmembrane helix</keyword>
<evidence type="ECO:0000313" key="2">
    <source>
        <dbReference type="EMBL" id="KKO19243.1"/>
    </source>
</evidence>
<dbReference type="Proteomes" id="UP000034954">
    <property type="component" value="Unassembled WGS sequence"/>
</dbReference>
<sequence length="93" mass="10244">MVKKIQLIVFLFLLVPVSFTGFSVLARPAPVNPATSTTSSVSVQPLQSPLPELPQTQRSKLKIIQYTLLPLAVGVSTWFLMCLEKTEENKADT</sequence>
<name>A0A0M2UT59_9BACT</name>
<reference evidence="2 3" key="1">
    <citation type="journal article" date="2013" name="BMC Microbiol.">
        <title>Identification of the type II cytochrome c maturation pathway in anammox bacteria by comparative genomics.</title>
        <authorList>
            <person name="Ferousi C."/>
            <person name="Speth D.R."/>
            <person name="Reimann J."/>
            <person name="Op den Camp H.J."/>
            <person name="Allen J.W."/>
            <person name="Keltjens J.T."/>
            <person name="Jetten M.S."/>
        </authorList>
    </citation>
    <scope>NUCLEOTIDE SEQUENCE [LARGE SCALE GENOMIC DNA]</scope>
    <source>
        <strain evidence="2">RU1</strain>
    </source>
</reference>
<keyword evidence="3" id="KW-1185">Reference proteome</keyword>
<proteinExistence type="predicted"/>
<dbReference type="EMBL" id="LAQJ01000207">
    <property type="protein sequence ID" value="KKO19243.1"/>
    <property type="molecule type" value="Genomic_DNA"/>
</dbReference>
<evidence type="ECO:0000256" key="1">
    <source>
        <dbReference type="SAM" id="Phobius"/>
    </source>
</evidence>
<comment type="caution">
    <text evidence="2">The sequence shown here is derived from an EMBL/GenBank/DDBJ whole genome shotgun (WGS) entry which is preliminary data.</text>
</comment>
<keyword evidence="1" id="KW-0812">Transmembrane</keyword>
<accession>A0A0M2UT59</accession>
<protein>
    <submittedName>
        <fullName evidence="2">Uncharacterized protein</fullName>
    </submittedName>
</protein>
<gene>
    <name evidence="2" type="ORF">BROFUL_02043</name>
</gene>
<feature type="transmembrane region" description="Helical" evidence="1">
    <location>
        <begin position="63"/>
        <end position="83"/>
    </location>
</feature>